<dbReference type="OrthoDB" id="9805628at2"/>
<keyword evidence="7 12" id="KW-0663">Pyridoxal phosphate</keyword>
<evidence type="ECO:0000256" key="7">
    <source>
        <dbReference type="ARBA" id="ARBA00022898"/>
    </source>
</evidence>
<evidence type="ECO:0000256" key="11">
    <source>
        <dbReference type="RuleBase" id="RU004106"/>
    </source>
</evidence>
<protein>
    <recommendedName>
        <fullName evidence="6">branched-chain-amino-acid transaminase</fullName>
        <ecNumber evidence="6">2.6.1.42</ecNumber>
    </recommendedName>
</protein>
<accession>A0A1M7Z6D7</accession>
<keyword evidence="14" id="KW-1185">Reference proteome</keyword>
<dbReference type="InterPro" id="IPR001544">
    <property type="entry name" value="Aminotrans_IV"/>
</dbReference>
<dbReference type="PROSITE" id="PS00770">
    <property type="entry name" value="AA_TRANSFER_CLASS_4"/>
    <property type="match status" value="1"/>
</dbReference>
<dbReference type="Gene3D" id="3.20.10.10">
    <property type="entry name" value="D-amino Acid Aminotransferase, subunit A, domain 2"/>
    <property type="match status" value="1"/>
</dbReference>
<comment type="pathway">
    <text evidence="4">Amino-acid biosynthesis; L-leucine biosynthesis; L-leucine from 3-methyl-2-oxobutanoate: step 4/4.</text>
</comment>
<dbReference type="CDD" id="cd00449">
    <property type="entry name" value="PLPDE_IV"/>
    <property type="match status" value="1"/>
</dbReference>
<dbReference type="PANTHER" id="PTHR42743:SF11">
    <property type="entry name" value="AMINODEOXYCHORISMATE LYASE"/>
    <property type="match status" value="1"/>
</dbReference>
<evidence type="ECO:0000256" key="4">
    <source>
        <dbReference type="ARBA" id="ARBA00005072"/>
    </source>
</evidence>
<comment type="pathway">
    <text evidence="3">Amino-acid biosynthesis; L-valine biosynthesis; L-valine from pyruvate: step 4/4.</text>
</comment>
<dbReference type="AlphaFoldDB" id="A0A1M7Z6D7"/>
<evidence type="ECO:0000256" key="9">
    <source>
        <dbReference type="ARBA" id="ARBA00048798"/>
    </source>
</evidence>
<evidence type="ECO:0000256" key="10">
    <source>
        <dbReference type="ARBA" id="ARBA00049229"/>
    </source>
</evidence>
<comment type="catalytic activity">
    <reaction evidence="9">
        <text>L-isoleucine + 2-oxoglutarate = (S)-3-methyl-2-oxopentanoate + L-glutamate</text>
        <dbReference type="Rhea" id="RHEA:24801"/>
        <dbReference type="ChEBI" id="CHEBI:16810"/>
        <dbReference type="ChEBI" id="CHEBI:29985"/>
        <dbReference type="ChEBI" id="CHEBI:35146"/>
        <dbReference type="ChEBI" id="CHEBI:58045"/>
        <dbReference type="EC" id="2.6.1.42"/>
    </reaction>
</comment>
<evidence type="ECO:0000313" key="14">
    <source>
        <dbReference type="Proteomes" id="UP000184609"/>
    </source>
</evidence>
<comment type="catalytic activity">
    <reaction evidence="8">
        <text>L-valine + 2-oxoglutarate = 3-methyl-2-oxobutanoate + L-glutamate</text>
        <dbReference type="Rhea" id="RHEA:24813"/>
        <dbReference type="ChEBI" id="CHEBI:11851"/>
        <dbReference type="ChEBI" id="CHEBI:16810"/>
        <dbReference type="ChEBI" id="CHEBI:29985"/>
        <dbReference type="ChEBI" id="CHEBI:57762"/>
        <dbReference type="EC" id="2.6.1.42"/>
    </reaction>
</comment>
<evidence type="ECO:0000256" key="12">
    <source>
        <dbReference type="RuleBase" id="RU004516"/>
    </source>
</evidence>
<evidence type="ECO:0000256" key="6">
    <source>
        <dbReference type="ARBA" id="ARBA00013053"/>
    </source>
</evidence>
<comment type="cofactor">
    <cofactor evidence="1 12">
        <name>pyridoxal 5'-phosphate</name>
        <dbReference type="ChEBI" id="CHEBI:597326"/>
    </cofactor>
</comment>
<dbReference type="InterPro" id="IPR018300">
    <property type="entry name" value="Aminotrans_IV_CS"/>
</dbReference>
<proteinExistence type="inferred from homology"/>
<dbReference type="Gene3D" id="3.30.470.10">
    <property type="match status" value="1"/>
</dbReference>
<evidence type="ECO:0000313" key="13">
    <source>
        <dbReference type="EMBL" id="SHO60435.1"/>
    </source>
</evidence>
<dbReference type="SUPFAM" id="SSF56752">
    <property type="entry name" value="D-aminoacid aminotransferase-like PLP-dependent enzymes"/>
    <property type="match status" value="1"/>
</dbReference>
<dbReference type="InterPro" id="IPR036038">
    <property type="entry name" value="Aminotransferase-like"/>
</dbReference>
<dbReference type="EMBL" id="FRXN01000001">
    <property type="protein sequence ID" value="SHO60435.1"/>
    <property type="molecule type" value="Genomic_DNA"/>
</dbReference>
<comment type="pathway">
    <text evidence="2">Amino-acid biosynthesis; L-isoleucine biosynthesis; L-isoleucine from 2-oxobutanoate: step 4/4.</text>
</comment>
<comment type="catalytic activity">
    <reaction evidence="10">
        <text>L-leucine + 2-oxoglutarate = 4-methyl-2-oxopentanoate + L-glutamate</text>
        <dbReference type="Rhea" id="RHEA:18321"/>
        <dbReference type="ChEBI" id="CHEBI:16810"/>
        <dbReference type="ChEBI" id="CHEBI:17865"/>
        <dbReference type="ChEBI" id="CHEBI:29985"/>
        <dbReference type="ChEBI" id="CHEBI:57427"/>
        <dbReference type="EC" id="2.6.1.42"/>
    </reaction>
</comment>
<evidence type="ECO:0000256" key="3">
    <source>
        <dbReference type="ARBA" id="ARBA00004931"/>
    </source>
</evidence>
<evidence type="ECO:0000256" key="5">
    <source>
        <dbReference type="ARBA" id="ARBA00009320"/>
    </source>
</evidence>
<dbReference type="EC" id="2.6.1.42" evidence="6"/>
<dbReference type="STRING" id="1073327.SAMN04488108_0794"/>
<dbReference type="PANTHER" id="PTHR42743">
    <property type="entry name" value="AMINO-ACID AMINOTRANSFERASE"/>
    <property type="match status" value="1"/>
</dbReference>
<reference evidence="14" key="1">
    <citation type="submission" date="2016-12" db="EMBL/GenBank/DDBJ databases">
        <authorList>
            <person name="Varghese N."/>
            <person name="Submissions S."/>
        </authorList>
    </citation>
    <scope>NUCLEOTIDE SEQUENCE [LARGE SCALE GENOMIC DNA]</scope>
    <source>
        <strain evidence="14">DSM 25035</strain>
    </source>
</reference>
<gene>
    <name evidence="13" type="ORF">SAMN04488108_0794</name>
</gene>
<keyword evidence="13" id="KW-0032">Aminotransferase</keyword>
<dbReference type="RefSeq" id="WP_083586361.1">
    <property type="nucleotide sequence ID" value="NZ_FRXN01000001.1"/>
</dbReference>
<evidence type="ECO:0000256" key="1">
    <source>
        <dbReference type="ARBA" id="ARBA00001933"/>
    </source>
</evidence>
<dbReference type="InterPro" id="IPR043131">
    <property type="entry name" value="BCAT-like_N"/>
</dbReference>
<evidence type="ECO:0000256" key="2">
    <source>
        <dbReference type="ARBA" id="ARBA00004824"/>
    </source>
</evidence>
<dbReference type="InterPro" id="IPR043132">
    <property type="entry name" value="BCAT-like_C"/>
</dbReference>
<sequence length="273" mass="30703">MNDKMSVFETILTKAYKSTEWNTEKSISSPNRGIYFGDGLFETMVYQNDELRFFGFHLDRLMEGMKLLGLNESKISPSEIIEHCQAAFRDEPMRVRLTIFREGVGKYAPLSVGFSQILHLTKLEKAPKVKSKSIVSKTVRLSFNSFSHLKTTSALAYVMANKERQERKADEVILLDSFGNVAESGASNIFWLKKGIIYTPSLESGCIAGISRRVLMNELIGKGKEVSEGLYPLSELLQAELVWVSNVSGISMIETIENSEFDTDMPDFLKGIL</sequence>
<dbReference type="GO" id="GO:0004084">
    <property type="term" value="F:branched-chain-amino-acid transaminase activity"/>
    <property type="evidence" value="ECO:0007669"/>
    <property type="project" value="UniProtKB-EC"/>
</dbReference>
<dbReference type="InterPro" id="IPR050571">
    <property type="entry name" value="Class-IV_PLP-Dep_Aminotrnsfr"/>
</dbReference>
<organism evidence="13 14">
    <name type="scientific">Algoriphagus zhangzhouensis</name>
    <dbReference type="NCBI Taxonomy" id="1073327"/>
    <lineage>
        <taxon>Bacteria</taxon>
        <taxon>Pseudomonadati</taxon>
        <taxon>Bacteroidota</taxon>
        <taxon>Cytophagia</taxon>
        <taxon>Cytophagales</taxon>
        <taxon>Cyclobacteriaceae</taxon>
        <taxon>Algoriphagus</taxon>
    </lineage>
</organism>
<comment type="similarity">
    <text evidence="5 11">Belongs to the class-IV pyridoxal-phosphate-dependent aminotransferase family.</text>
</comment>
<dbReference type="Proteomes" id="UP000184609">
    <property type="component" value="Unassembled WGS sequence"/>
</dbReference>
<dbReference type="GO" id="GO:0046394">
    <property type="term" value="P:carboxylic acid biosynthetic process"/>
    <property type="evidence" value="ECO:0007669"/>
    <property type="project" value="UniProtKB-ARBA"/>
</dbReference>
<evidence type="ECO:0000256" key="8">
    <source>
        <dbReference type="ARBA" id="ARBA00048212"/>
    </source>
</evidence>
<keyword evidence="13" id="KW-0808">Transferase</keyword>
<dbReference type="Pfam" id="PF01063">
    <property type="entry name" value="Aminotran_4"/>
    <property type="match status" value="1"/>
</dbReference>
<name>A0A1M7Z6D7_9BACT</name>